<accession>A0ABR1YBN1</accession>
<sequence length="199" mass="21720">MNSRNGDGFKPRSSLPRILNGNLDILDPPGRHLSVSLSTDMHPSPSRRRLKDTVEADSKAHLLRLSRRRWLAAYCPAYFQQCHPMLRAVALSRMQSNLKASFQFHKAPFFGQSVSTLQAHRLAHVGARTSLKRGPGGQSSQPAGQRVETNDDGCPRPPVGEVGHTVRDPMHSSGIGGRKIDLGFPKLLFLLAVVGESGG</sequence>
<reference evidence="2 3" key="1">
    <citation type="submission" date="2024-04" db="EMBL/GenBank/DDBJ databases">
        <title>Phyllosticta paracitricarpa is synonymous to the EU quarantine fungus P. citricarpa based on phylogenomic analyses.</title>
        <authorList>
            <consortium name="Lawrence Berkeley National Laboratory"/>
            <person name="Van Ingen-Buijs V.A."/>
            <person name="Van Westerhoven A.C."/>
            <person name="Haridas S."/>
            <person name="Skiadas P."/>
            <person name="Martin F."/>
            <person name="Groenewald J.Z."/>
            <person name="Crous P.W."/>
            <person name="Seidl M.F."/>
        </authorList>
    </citation>
    <scope>NUCLEOTIDE SEQUENCE [LARGE SCALE GENOMIC DNA]</scope>
    <source>
        <strain evidence="2 3">CBS 123374</strain>
    </source>
</reference>
<dbReference type="EMBL" id="JBBWRZ010000012">
    <property type="protein sequence ID" value="KAK8224786.1"/>
    <property type="molecule type" value="Genomic_DNA"/>
</dbReference>
<evidence type="ECO:0000256" key="1">
    <source>
        <dbReference type="SAM" id="MobiDB-lite"/>
    </source>
</evidence>
<keyword evidence="3" id="KW-1185">Reference proteome</keyword>
<protein>
    <submittedName>
        <fullName evidence="2">Uncharacterized protein</fullName>
    </submittedName>
</protein>
<evidence type="ECO:0000313" key="3">
    <source>
        <dbReference type="Proteomes" id="UP001492380"/>
    </source>
</evidence>
<evidence type="ECO:0000313" key="2">
    <source>
        <dbReference type="EMBL" id="KAK8224786.1"/>
    </source>
</evidence>
<gene>
    <name evidence="2" type="ORF">HDK90DRAFT_92118</name>
</gene>
<organism evidence="2 3">
    <name type="scientific">Phyllosticta capitalensis</name>
    <dbReference type="NCBI Taxonomy" id="121624"/>
    <lineage>
        <taxon>Eukaryota</taxon>
        <taxon>Fungi</taxon>
        <taxon>Dikarya</taxon>
        <taxon>Ascomycota</taxon>
        <taxon>Pezizomycotina</taxon>
        <taxon>Dothideomycetes</taxon>
        <taxon>Dothideomycetes incertae sedis</taxon>
        <taxon>Botryosphaeriales</taxon>
        <taxon>Phyllostictaceae</taxon>
        <taxon>Phyllosticta</taxon>
    </lineage>
</organism>
<dbReference type="Proteomes" id="UP001492380">
    <property type="component" value="Unassembled WGS sequence"/>
</dbReference>
<comment type="caution">
    <text evidence="2">The sequence shown here is derived from an EMBL/GenBank/DDBJ whole genome shotgun (WGS) entry which is preliminary data.</text>
</comment>
<proteinExistence type="predicted"/>
<feature type="region of interest" description="Disordered" evidence="1">
    <location>
        <begin position="128"/>
        <end position="172"/>
    </location>
</feature>
<name>A0ABR1YBN1_9PEZI</name>